<dbReference type="WBParaSite" id="TCNE_0001334101-mRNA-1">
    <property type="protein sequence ID" value="TCNE_0001334101-mRNA-1"/>
    <property type="gene ID" value="TCNE_0001334101"/>
</dbReference>
<dbReference type="AlphaFoldDB" id="A0A183UXX1"/>
<dbReference type="Pfam" id="PF07245">
    <property type="entry name" value="Phlebovirus_G2"/>
    <property type="match status" value="1"/>
</dbReference>
<name>A0A183UXX1_TOXCA</name>
<reference evidence="4" key="1">
    <citation type="submission" date="2016-06" db="UniProtKB">
        <authorList>
            <consortium name="WormBaseParasite"/>
        </authorList>
    </citation>
    <scope>IDENTIFICATION</scope>
</reference>
<feature type="transmembrane region" description="Helical" evidence="1">
    <location>
        <begin position="194"/>
        <end position="215"/>
    </location>
</feature>
<proteinExistence type="predicted"/>
<keyword evidence="1" id="KW-0812">Transmembrane</keyword>
<evidence type="ECO:0000313" key="4">
    <source>
        <dbReference type="WBParaSite" id="TCNE_0001334101-mRNA-1"/>
    </source>
</evidence>
<accession>A0A183UXX1</accession>
<feature type="domain" description="Phlebovirus glycoprotein G2 fusion" evidence="2">
    <location>
        <begin position="1"/>
        <end position="78"/>
    </location>
</feature>
<organism evidence="3 4">
    <name type="scientific">Toxocara canis</name>
    <name type="common">Canine roundworm</name>
    <dbReference type="NCBI Taxonomy" id="6265"/>
    <lineage>
        <taxon>Eukaryota</taxon>
        <taxon>Metazoa</taxon>
        <taxon>Ecdysozoa</taxon>
        <taxon>Nematoda</taxon>
        <taxon>Chromadorea</taxon>
        <taxon>Rhabditida</taxon>
        <taxon>Spirurina</taxon>
        <taxon>Ascaridomorpha</taxon>
        <taxon>Ascaridoidea</taxon>
        <taxon>Toxocaridae</taxon>
        <taxon>Toxocara</taxon>
    </lineage>
</organism>
<evidence type="ECO:0000256" key="1">
    <source>
        <dbReference type="SAM" id="Phobius"/>
    </source>
</evidence>
<dbReference type="Proteomes" id="UP000050794">
    <property type="component" value="Unassembled WGS sequence"/>
</dbReference>
<keyword evidence="3" id="KW-1185">Reference proteome</keyword>
<dbReference type="InterPro" id="IPR009878">
    <property type="entry name" value="Phlebovirus_G2_fusion"/>
</dbReference>
<protein>
    <submittedName>
        <fullName evidence="4">Phlebovirus_G2 domain-containing protein</fullName>
    </submittedName>
</protein>
<evidence type="ECO:0000313" key="3">
    <source>
        <dbReference type="Proteomes" id="UP000050794"/>
    </source>
</evidence>
<evidence type="ECO:0000259" key="2">
    <source>
        <dbReference type="Pfam" id="PF07245"/>
    </source>
</evidence>
<keyword evidence="1" id="KW-1133">Transmembrane helix</keyword>
<sequence length="315" mass="35911">MQCANRDDAQKFNCFLPKDICARQPRETVAACHCEEQLHLFTLKEHILPLETHDILLKETDKTVEAQFKHSMTLDAQVDLQGFQISTISDKTTCEITEASIAALITASCKASFGIAGANVECDQLQFTLVCEATPKTNKCSLPGGKTNFHLGGTQNYIDDERLSNISNIVAEFRNSERQSFDLSFFFEFFKFNITSTASIILVVFLCLFTCHVCIRKVKKKSKNSKKISVKLINSYGTTTKLKTTTLTRKHFQTTTLDIRYDSTPRILRPTLKKTVQRLRQQYLDFFYRQKNYRLYTGSVKLSCDLSIITEWTGV</sequence>
<keyword evidence="1" id="KW-0472">Membrane</keyword>